<evidence type="ECO:0000256" key="2">
    <source>
        <dbReference type="ARBA" id="ARBA00022801"/>
    </source>
</evidence>
<evidence type="ECO:0000259" key="4">
    <source>
        <dbReference type="Pfam" id="PF00933"/>
    </source>
</evidence>
<dbReference type="PANTHER" id="PTHR30480">
    <property type="entry name" value="BETA-HEXOSAMINIDASE-RELATED"/>
    <property type="match status" value="1"/>
</dbReference>
<dbReference type="InterPro" id="IPR017853">
    <property type="entry name" value="GH"/>
</dbReference>
<dbReference type="CAZy" id="GH3">
    <property type="family name" value="Glycoside Hydrolase Family 3"/>
</dbReference>
<gene>
    <name evidence="5" type="ordered locus">Bsel_0194</name>
</gene>
<protein>
    <submittedName>
        <fullName evidence="5">Glycoside hydrolase family 3 domain protein</fullName>
    </submittedName>
</protein>
<dbReference type="GO" id="GO:0009254">
    <property type="term" value="P:peptidoglycan turnover"/>
    <property type="evidence" value="ECO:0007669"/>
    <property type="project" value="TreeGrafter"/>
</dbReference>
<dbReference type="STRING" id="439292.Bsel_0194"/>
<dbReference type="KEGG" id="bse:Bsel_0194"/>
<dbReference type="Gene3D" id="3.40.50.1700">
    <property type="entry name" value="Glycoside hydrolase family 3 C-terminal domain"/>
    <property type="match status" value="1"/>
</dbReference>
<evidence type="ECO:0000256" key="1">
    <source>
        <dbReference type="ARBA" id="ARBA00005336"/>
    </source>
</evidence>
<sequence length="535" mass="59168">MSLSINDKLGQMMVFGFSASKPDEVSEGIKEMIETHRVGNIILFGRNLGSPGEIRSLTGKLQKIARDAGHERPLFISVDQENGAVRRLGEGTTVFPGAMTTGATGEPELAYECGYATALELKALGINWNLAPVADVNNNRHNPVIGVRSFSEDPEQAAAFAAASMNGMQKANIMTAVKHFPGHGDTEVDSHLSLPVIPHDMERLNHVELVPFRRCIESGADVIMSSHIYFPALEKEKNLPVTLSHEVLTNLLRVKMGFEGLITTDCLEMDAISESVGTAVGAVKAIHAGVDFVMISMRTDLQKQALEAVKRDIDKGLISESRIEESYQRIIAAKDRYLSWRDTNLSDDAEYVPAIIDSAKHRELAENVFKKGISITQQDPNHFPLEKKSLKQKLVLYPKNNYLSRVEDERYAADSLGKALAKIDPSVVYHCISEFVNGEDDLIEYAKTFDVWIIGTLSLNQDYEQKQILEKLMEVKTDEIVVAVAMKNPYDLLWFKDAEIKIATYEFTTPAIEIAASALYGDINVTGVPPVTLTL</sequence>
<dbReference type="InterPro" id="IPR050226">
    <property type="entry name" value="NagZ_Beta-hexosaminidase"/>
</dbReference>
<dbReference type="InterPro" id="IPR036881">
    <property type="entry name" value="Glyco_hydro_3_C_sf"/>
</dbReference>
<evidence type="ECO:0000313" key="6">
    <source>
        <dbReference type="Proteomes" id="UP000000271"/>
    </source>
</evidence>
<name>D6XVW8_BACIE</name>
<dbReference type="Gene3D" id="3.20.20.300">
    <property type="entry name" value="Glycoside hydrolase, family 3, N-terminal domain"/>
    <property type="match status" value="1"/>
</dbReference>
<dbReference type="InterPro" id="IPR036962">
    <property type="entry name" value="Glyco_hydro_3_N_sf"/>
</dbReference>
<dbReference type="SUPFAM" id="SSF51445">
    <property type="entry name" value="(Trans)glycosidases"/>
    <property type="match status" value="1"/>
</dbReference>
<reference evidence="5" key="1">
    <citation type="submission" date="2009-10" db="EMBL/GenBank/DDBJ databases">
        <title>Complete sequence of Bacillus selenitireducens MLS10.</title>
        <authorList>
            <consortium name="US DOE Joint Genome Institute"/>
            <person name="Lucas S."/>
            <person name="Copeland A."/>
            <person name="Lapidus A."/>
            <person name="Glavina del Rio T."/>
            <person name="Dalin E."/>
            <person name="Tice H."/>
            <person name="Bruce D."/>
            <person name="Goodwin L."/>
            <person name="Pitluck S."/>
            <person name="Sims D."/>
            <person name="Brettin T."/>
            <person name="Detter J.C."/>
            <person name="Han C."/>
            <person name="Larimer F."/>
            <person name="Land M."/>
            <person name="Hauser L."/>
            <person name="Kyrpides N."/>
            <person name="Ovchinnikova G."/>
            <person name="Stolz J."/>
        </authorList>
    </citation>
    <scope>NUCLEOTIDE SEQUENCE [LARGE SCALE GENOMIC DNA]</scope>
    <source>
        <strain evidence="5">MLS10</strain>
    </source>
</reference>
<dbReference type="Pfam" id="PF00933">
    <property type="entry name" value="Glyco_hydro_3"/>
    <property type="match status" value="1"/>
</dbReference>
<dbReference type="PRINTS" id="PR00133">
    <property type="entry name" value="GLHYDRLASE3"/>
</dbReference>
<dbReference type="AlphaFoldDB" id="D6XVW8"/>
<keyword evidence="6" id="KW-1185">Reference proteome</keyword>
<dbReference type="OrthoDB" id="9805821at2"/>
<evidence type="ECO:0000313" key="5">
    <source>
        <dbReference type="EMBL" id="ADH97741.1"/>
    </source>
</evidence>
<comment type="similarity">
    <text evidence="1">Belongs to the glycosyl hydrolase 3 family.</text>
</comment>
<dbReference type="GO" id="GO:0005975">
    <property type="term" value="P:carbohydrate metabolic process"/>
    <property type="evidence" value="ECO:0007669"/>
    <property type="project" value="InterPro"/>
</dbReference>
<organism evidence="5 6">
    <name type="scientific">Bacillus selenitireducens (strain ATCC 700615 / DSM 15326 / MLS10)</name>
    <dbReference type="NCBI Taxonomy" id="439292"/>
    <lineage>
        <taxon>Bacteria</taxon>
        <taxon>Bacillati</taxon>
        <taxon>Bacillota</taxon>
        <taxon>Bacilli</taxon>
        <taxon>Bacillales</taxon>
        <taxon>Bacillaceae</taxon>
        <taxon>Salisediminibacterium</taxon>
    </lineage>
</organism>
<dbReference type="HOGENOM" id="CLU_008392_5_3_9"/>
<keyword evidence="2 5" id="KW-0378">Hydrolase</keyword>
<dbReference type="EMBL" id="CP001791">
    <property type="protein sequence ID" value="ADH97741.1"/>
    <property type="molecule type" value="Genomic_DNA"/>
</dbReference>
<feature type="domain" description="Glycoside hydrolase family 3 N-terminal" evidence="4">
    <location>
        <begin position="5"/>
        <end position="331"/>
    </location>
</feature>
<dbReference type="InterPro" id="IPR001764">
    <property type="entry name" value="Glyco_hydro_3_N"/>
</dbReference>
<dbReference type="eggNOG" id="COG1472">
    <property type="taxonomic scope" value="Bacteria"/>
</dbReference>
<accession>D6XVW8</accession>
<evidence type="ECO:0000256" key="3">
    <source>
        <dbReference type="ARBA" id="ARBA00023295"/>
    </source>
</evidence>
<dbReference type="PANTHER" id="PTHR30480:SF16">
    <property type="entry name" value="GLYCOSIDE HYDROLASE FAMILY 3 DOMAIN PROTEIN"/>
    <property type="match status" value="1"/>
</dbReference>
<proteinExistence type="inferred from homology"/>
<dbReference type="RefSeq" id="WP_013171170.1">
    <property type="nucleotide sequence ID" value="NC_014219.1"/>
</dbReference>
<dbReference type="Proteomes" id="UP000000271">
    <property type="component" value="Chromosome"/>
</dbReference>
<dbReference type="GO" id="GO:0004553">
    <property type="term" value="F:hydrolase activity, hydrolyzing O-glycosyl compounds"/>
    <property type="evidence" value="ECO:0007669"/>
    <property type="project" value="InterPro"/>
</dbReference>
<keyword evidence="3" id="KW-0326">Glycosidase</keyword>